<dbReference type="Gene3D" id="3.30.559.10">
    <property type="entry name" value="Chloramphenicol acetyltransferase-like domain"/>
    <property type="match status" value="1"/>
</dbReference>
<evidence type="ECO:0000313" key="2">
    <source>
        <dbReference type="Proteomes" id="UP000238205"/>
    </source>
</evidence>
<keyword evidence="2" id="KW-1185">Reference proteome</keyword>
<dbReference type="Gene3D" id="3.30.559.30">
    <property type="entry name" value="Nonribosomal peptide synthetase, condensation domain"/>
    <property type="match status" value="1"/>
</dbReference>
<reference evidence="1 2" key="1">
    <citation type="submission" date="2018-03" db="EMBL/GenBank/DDBJ databases">
        <title>Genomic Encyclopedia of Archaeal and Bacterial Type Strains, Phase II (KMG-II): from individual species to whole genera.</title>
        <authorList>
            <person name="Goeker M."/>
        </authorList>
    </citation>
    <scope>NUCLEOTIDE SEQUENCE [LARGE SCALE GENOMIC DNA]</scope>
    <source>
        <strain evidence="1 2">DSM 13175</strain>
    </source>
</reference>
<organism evidence="1 2">
    <name type="scientific">Alkalibacterium olivapovliticus</name>
    <dbReference type="NCBI Taxonomy" id="99907"/>
    <lineage>
        <taxon>Bacteria</taxon>
        <taxon>Bacillati</taxon>
        <taxon>Bacillota</taxon>
        <taxon>Bacilli</taxon>
        <taxon>Lactobacillales</taxon>
        <taxon>Carnobacteriaceae</taxon>
        <taxon>Alkalibacterium</taxon>
    </lineage>
</organism>
<dbReference type="PANTHER" id="PTHR28037">
    <property type="entry name" value="ALCOHOL O-ACETYLTRANSFERASE 1-RELATED"/>
    <property type="match status" value="1"/>
</dbReference>
<dbReference type="Proteomes" id="UP000238205">
    <property type="component" value="Unassembled WGS sequence"/>
</dbReference>
<gene>
    <name evidence="1" type="ORF">CLV38_11327</name>
</gene>
<dbReference type="InterPro" id="IPR052058">
    <property type="entry name" value="Alcohol_O-acetyltransferase"/>
</dbReference>
<dbReference type="PANTHER" id="PTHR28037:SF1">
    <property type="entry name" value="ALCOHOL O-ACETYLTRANSFERASE 1-RELATED"/>
    <property type="match status" value="1"/>
</dbReference>
<dbReference type="InterPro" id="IPR010828">
    <property type="entry name" value="Atf2/Sli1-like"/>
</dbReference>
<dbReference type="InterPro" id="IPR023213">
    <property type="entry name" value="CAT-like_dom_sf"/>
</dbReference>
<keyword evidence="1" id="KW-0808">Transferase</keyword>
<accession>A0A2T0W6E7</accession>
<comment type="caution">
    <text evidence="1">The sequence shown here is derived from an EMBL/GenBank/DDBJ whole genome shotgun (WGS) entry which is preliminary data.</text>
</comment>
<dbReference type="Pfam" id="PF07247">
    <property type="entry name" value="AATase"/>
    <property type="match status" value="1"/>
</dbReference>
<dbReference type="EMBL" id="PVTO01000013">
    <property type="protein sequence ID" value="PRY82290.1"/>
    <property type="molecule type" value="Genomic_DNA"/>
</dbReference>
<name>A0A2T0W6E7_9LACT</name>
<dbReference type="OrthoDB" id="4876345at2"/>
<dbReference type="RefSeq" id="WP_106193684.1">
    <property type="nucleotide sequence ID" value="NZ_PVTO01000013.1"/>
</dbReference>
<evidence type="ECO:0000313" key="1">
    <source>
        <dbReference type="EMBL" id="PRY82290.1"/>
    </source>
</evidence>
<dbReference type="AlphaFoldDB" id="A0A2T0W6E7"/>
<protein>
    <submittedName>
        <fullName evidence="1">Alcohol acetyltransferase</fullName>
    </submittedName>
</protein>
<sequence length="450" mass="53430">MEKKNWVRLDNASNIFLAARTEVDTKVFRFSAHMTESVDPASLQKALVKTYEAYPLFQNVMRRGIFWYYLEHTEKIPYVQPETLPPCTAIYHYDRKELLFRVIYNQNRVHLEVFHALTDGTGAMWFFEDLITEYTRLRHPEAFGEEAQKTPRQKQDLEDSFKRYFRKKKKEREVEPSRKPFEEAYKEARDIEKSLQPYEEQPKQKNIYRVKGTMTPDHRPRIIEMQTPVKPVLNLARSHKVSLTLYLTAIYMMSVYESIDEKKEEETITVSIPVNLRQFYPSFSVRNFFSTTLMAYTFKKDQAFDIEHICDVIDKQLKKEVQPEAIEKRLKRFIGFEFHPAVRVVFRPIKDIVLKWVSLYTNRKITVAMSNLGRLALPEVVEPYVDNINFYTAVVRPQFCMNSYKDTLNILFTSPFVDKTIQRNFIRHLSQEGLSIRIDANKVTREEFEA</sequence>
<dbReference type="GO" id="GO:0016740">
    <property type="term" value="F:transferase activity"/>
    <property type="evidence" value="ECO:0007669"/>
    <property type="project" value="UniProtKB-KW"/>
</dbReference>
<proteinExistence type="predicted"/>